<feature type="compositionally biased region" description="Basic and acidic residues" evidence="1">
    <location>
        <begin position="510"/>
        <end position="522"/>
    </location>
</feature>
<protein>
    <recommendedName>
        <fullName evidence="2">Reverse transcriptase domain-containing protein</fullName>
    </recommendedName>
</protein>
<accession>A0AAD7R348</accession>
<evidence type="ECO:0000313" key="3">
    <source>
        <dbReference type="EMBL" id="KAJ8361719.1"/>
    </source>
</evidence>
<sequence length="621" mass="68360">MGFGPRFIGWVHTLYAGVYSCVRVNGFLSGPVEQLGGVRQGCPLSPLLYVLFMEPFAELVRRDSGVDGVRLPGVPGEVLKIQQYADDTTLFVSSARSLGRIRALTDLFGAGTGSKVNLAKSSVLYCGCWRDDRSGGGFSVCTGGLKILGVRFFARDSAVLNWEARLNLVRTRLGVWTRRQVSLTGRVVVVRSVLMPLLIHLAYVFPVPARTKLALTRLVFRFLWGGGYEYVRRELMYMPVSWGGRGVPRIPLKLDVLHACFVSRIFLERAPHRCYYFARFYLAGFFRRLVALSHVVPRSETPSPAYRSVMRFLGQCPLPVTREEATDHRALYARLASRQVVTPSGLPAGVVWSRVSGGGAPGAVRDLQWRCALGRLPVRETLHRHGCTASPLCPRGCGAPETVSHVFWDCPFAGEFWTLVLGLLRRVGPGHVLSRDGVVYRRGLGFLPSVTSGVLWDVLGYAKWALWEDRMEVVGKRPLFGRGRARAPPPVPAANPPLVGVPPVTVPDPETAKEWGDTKDLGDGTEGWNTKPVRKRPLSGEHQEGRGHKEAPSIPLDNRYGALAGSEEGAEFCTDMDLSLESPLPFPDGWVAENILEAVDMDQTPHGVGNGGQGPRRRFSR</sequence>
<feature type="region of interest" description="Disordered" evidence="1">
    <location>
        <begin position="601"/>
        <end position="621"/>
    </location>
</feature>
<dbReference type="InterPro" id="IPR043502">
    <property type="entry name" value="DNA/RNA_pol_sf"/>
</dbReference>
<feature type="region of interest" description="Disordered" evidence="1">
    <location>
        <begin position="491"/>
        <end position="559"/>
    </location>
</feature>
<dbReference type="InterPro" id="IPR000477">
    <property type="entry name" value="RT_dom"/>
</dbReference>
<dbReference type="Proteomes" id="UP001221898">
    <property type="component" value="Unassembled WGS sequence"/>
</dbReference>
<dbReference type="PROSITE" id="PS51257">
    <property type="entry name" value="PROKAR_LIPOPROTEIN"/>
    <property type="match status" value="1"/>
</dbReference>
<feature type="compositionally biased region" description="Low complexity" evidence="1">
    <location>
        <begin position="496"/>
        <end position="509"/>
    </location>
</feature>
<feature type="compositionally biased region" description="Basic and acidic residues" evidence="1">
    <location>
        <begin position="538"/>
        <end position="551"/>
    </location>
</feature>
<dbReference type="InterPro" id="IPR026960">
    <property type="entry name" value="RVT-Znf"/>
</dbReference>
<dbReference type="Pfam" id="PF00078">
    <property type="entry name" value="RVT_1"/>
    <property type="match status" value="1"/>
</dbReference>
<comment type="caution">
    <text evidence="3">The sequence shown here is derived from an EMBL/GenBank/DDBJ whole genome shotgun (WGS) entry which is preliminary data.</text>
</comment>
<dbReference type="SUPFAM" id="SSF56672">
    <property type="entry name" value="DNA/RNA polymerases"/>
    <property type="match status" value="1"/>
</dbReference>
<dbReference type="PANTHER" id="PTHR33116:SF86">
    <property type="entry name" value="REVERSE TRANSCRIPTASE DOMAIN-CONTAINING PROTEIN"/>
    <property type="match status" value="1"/>
</dbReference>
<proteinExistence type="predicted"/>
<evidence type="ECO:0000313" key="4">
    <source>
        <dbReference type="Proteomes" id="UP001221898"/>
    </source>
</evidence>
<dbReference type="PROSITE" id="PS50878">
    <property type="entry name" value="RT_POL"/>
    <property type="match status" value="1"/>
</dbReference>
<dbReference type="EMBL" id="JAINUG010000919">
    <property type="protein sequence ID" value="KAJ8361719.1"/>
    <property type="molecule type" value="Genomic_DNA"/>
</dbReference>
<evidence type="ECO:0000259" key="2">
    <source>
        <dbReference type="PROSITE" id="PS50878"/>
    </source>
</evidence>
<dbReference type="PANTHER" id="PTHR33116">
    <property type="entry name" value="REVERSE TRANSCRIPTASE ZINC-BINDING DOMAIN-CONTAINING PROTEIN-RELATED-RELATED"/>
    <property type="match status" value="1"/>
</dbReference>
<organism evidence="3 4">
    <name type="scientific">Aldrovandia affinis</name>
    <dbReference type="NCBI Taxonomy" id="143900"/>
    <lineage>
        <taxon>Eukaryota</taxon>
        <taxon>Metazoa</taxon>
        <taxon>Chordata</taxon>
        <taxon>Craniata</taxon>
        <taxon>Vertebrata</taxon>
        <taxon>Euteleostomi</taxon>
        <taxon>Actinopterygii</taxon>
        <taxon>Neopterygii</taxon>
        <taxon>Teleostei</taxon>
        <taxon>Notacanthiformes</taxon>
        <taxon>Halosauridae</taxon>
        <taxon>Aldrovandia</taxon>
    </lineage>
</organism>
<gene>
    <name evidence="3" type="ORF">AAFF_G00429610</name>
</gene>
<name>A0AAD7R348_9TELE</name>
<dbReference type="Pfam" id="PF13966">
    <property type="entry name" value="zf-RVT"/>
    <property type="match status" value="1"/>
</dbReference>
<feature type="domain" description="Reverse transcriptase" evidence="2">
    <location>
        <begin position="1"/>
        <end position="140"/>
    </location>
</feature>
<dbReference type="AlphaFoldDB" id="A0AAD7R348"/>
<evidence type="ECO:0000256" key="1">
    <source>
        <dbReference type="SAM" id="MobiDB-lite"/>
    </source>
</evidence>
<keyword evidence="4" id="KW-1185">Reference proteome</keyword>
<reference evidence="3" key="1">
    <citation type="journal article" date="2023" name="Science">
        <title>Genome structures resolve the early diversification of teleost fishes.</title>
        <authorList>
            <person name="Parey E."/>
            <person name="Louis A."/>
            <person name="Montfort J."/>
            <person name="Bouchez O."/>
            <person name="Roques C."/>
            <person name="Iampietro C."/>
            <person name="Lluch J."/>
            <person name="Castinel A."/>
            <person name="Donnadieu C."/>
            <person name="Desvignes T."/>
            <person name="Floi Bucao C."/>
            <person name="Jouanno E."/>
            <person name="Wen M."/>
            <person name="Mejri S."/>
            <person name="Dirks R."/>
            <person name="Jansen H."/>
            <person name="Henkel C."/>
            <person name="Chen W.J."/>
            <person name="Zahm M."/>
            <person name="Cabau C."/>
            <person name="Klopp C."/>
            <person name="Thompson A.W."/>
            <person name="Robinson-Rechavi M."/>
            <person name="Braasch I."/>
            <person name="Lecointre G."/>
            <person name="Bobe J."/>
            <person name="Postlethwait J.H."/>
            <person name="Berthelot C."/>
            <person name="Roest Crollius H."/>
            <person name="Guiguen Y."/>
        </authorList>
    </citation>
    <scope>NUCLEOTIDE SEQUENCE</scope>
    <source>
        <strain evidence="3">NC1722</strain>
    </source>
</reference>